<keyword evidence="2" id="KW-1185">Reference proteome</keyword>
<accession>A0AAV6S9B5</accession>
<name>A0AAV6S9B5_SOLSE</name>
<evidence type="ECO:0000313" key="2">
    <source>
        <dbReference type="Proteomes" id="UP000693946"/>
    </source>
</evidence>
<evidence type="ECO:0000313" key="1">
    <source>
        <dbReference type="EMBL" id="KAG7513951.1"/>
    </source>
</evidence>
<comment type="caution">
    <text evidence="1">The sequence shown here is derived from an EMBL/GenBank/DDBJ whole genome shotgun (WGS) entry which is preliminary data.</text>
</comment>
<proteinExistence type="predicted"/>
<organism evidence="1 2">
    <name type="scientific">Solea senegalensis</name>
    <name type="common">Senegalese sole</name>
    <dbReference type="NCBI Taxonomy" id="28829"/>
    <lineage>
        <taxon>Eukaryota</taxon>
        <taxon>Metazoa</taxon>
        <taxon>Chordata</taxon>
        <taxon>Craniata</taxon>
        <taxon>Vertebrata</taxon>
        <taxon>Euteleostomi</taxon>
        <taxon>Actinopterygii</taxon>
        <taxon>Neopterygii</taxon>
        <taxon>Teleostei</taxon>
        <taxon>Neoteleostei</taxon>
        <taxon>Acanthomorphata</taxon>
        <taxon>Carangaria</taxon>
        <taxon>Pleuronectiformes</taxon>
        <taxon>Pleuronectoidei</taxon>
        <taxon>Soleidae</taxon>
        <taxon>Solea</taxon>
    </lineage>
</organism>
<dbReference type="AlphaFoldDB" id="A0AAV6S9B5"/>
<dbReference type="EMBL" id="JAGKHQ010000006">
    <property type="protein sequence ID" value="KAG7513951.1"/>
    <property type="molecule type" value="Genomic_DNA"/>
</dbReference>
<sequence>MYAITRPVFCQHVLLFRLNFMFKRREHLNQQQGINEKERQAERLFLVKEDIDELLTEMSPHSHWPEETQLVPSFFSNGKLQPWNSK</sequence>
<protein>
    <submittedName>
        <fullName evidence="1">Uncharacterized protein</fullName>
    </submittedName>
</protein>
<gene>
    <name evidence="1" type="ORF">JOB18_021111</name>
</gene>
<dbReference type="Proteomes" id="UP000693946">
    <property type="component" value="Linkage Group LG14"/>
</dbReference>
<reference evidence="1 2" key="1">
    <citation type="journal article" date="2021" name="Sci. Rep.">
        <title>Chromosome anchoring in Senegalese sole (Solea senegalensis) reveals sex-associated markers and genome rearrangements in flatfish.</title>
        <authorList>
            <person name="Guerrero-Cozar I."/>
            <person name="Gomez-Garrido J."/>
            <person name="Berbel C."/>
            <person name="Martinez-Blanch J.F."/>
            <person name="Alioto T."/>
            <person name="Claros M.G."/>
            <person name="Gagnaire P.A."/>
            <person name="Manchado M."/>
        </authorList>
    </citation>
    <scope>NUCLEOTIDE SEQUENCE [LARGE SCALE GENOMIC DNA]</scope>
    <source>
        <strain evidence="1">Sse05_10M</strain>
    </source>
</reference>